<dbReference type="AlphaFoldDB" id="A0A0S4JEP2"/>
<keyword evidence="2" id="KW-1003">Cell membrane</keyword>
<feature type="transmembrane region" description="Helical" evidence="12">
    <location>
        <begin position="542"/>
        <end position="562"/>
    </location>
</feature>
<evidence type="ECO:0000256" key="3">
    <source>
        <dbReference type="ARBA" id="ARBA00022614"/>
    </source>
</evidence>
<evidence type="ECO:0000256" key="8">
    <source>
        <dbReference type="ARBA" id="ARBA00023136"/>
    </source>
</evidence>
<keyword evidence="7 12" id="KW-1133">Transmembrane helix</keyword>
<evidence type="ECO:0000256" key="1">
    <source>
        <dbReference type="ARBA" id="ARBA00004236"/>
    </source>
</evidence>
<dbReference type="EMBL" id="CYKH01001657">
    <property type="protein sequence ID" value="CUG88591.1"/>
    <property type="molecule type" value="Genomic_DNA"/>
</dbReference>
<keyword evidence="15" id="KW-1185">Reference proteome</keyword>
<dbReference type="PANTHER" id="PTHR48052">
    <property type="entry name" value="UNNAMED PRODUCT"/>
    <property type="match status" value="1"/>
</dbReference>
<keyword evidence="3" id="KW-0433">Leucine-rich repeat</keyword>
<dbReference type="InterPro" id="IPR001611">
    <property type="entry name" value="Leu-rich_rpt"/>
</dbReference>
<reference evidence="15" key="1">
    <citation type="submission" date="2015-09" db="EMBL/GenBank/DDBJ databases">
        <authorList>
            <consortium name="Pathogen Informatics"/>
        </authorList>
    </citation>
    <scope>NUCLEOTIDE SEQUENCE [LARGE SCALE GENOMIC DNA]</scope>
    <source>
        <strain evidence="15">Lake Konstanz</strain>
    </source>
</reference>
<sequence>MGCIFTCTILLMAGTALSCSCAFRLPELQVFYDAMNGPQWQTKWDLSDPDAPCTFSGVICDGSDVTIINLAQQGLSGQLPAAIANLTKLIRFNVSLNSVTGTLPPDYAAWASISEFLVDSNSITGALPPEYSAWGRMSRFYCGRNNISGTLPVSYSNWSIIREFDVQYNRAKWHAANGVRQLDDHFILHAQQQSHFVHTSTAVQPVGCRYLFFSLQDCDIYGSLPPSYSKWTSVSTFTLKNSRISGTLPPEYGAWIGIRLFVISYSSLSGTIPSTYNHWPYVTTIDLSNNLITGTIPNNIWGSMASLNAIALWNNSLSGTIPPQLLQVPKLQYLSIGFNQLTGTIPPATSSLLFLIVQNNSELSGSLPASILLLSAFSLFRVPTAPRRCTAFLTKMMYELDEQKDISAVISYKAACPKSQPHEVLRSSTTVTREEVAPDTNWTRAFTLSSASLASSGVFTTMAVAQSFLVSGTSALSGGTHGTQAALMARRKRALCQLSATRTIADSSGFPDLNQFTTDNDPSLLCCDAITSPTQLESIASLSPLIGALLGNTALVVIFCLIKYSLPFAVRYWCSPSSSTS</sequence>
<evidence type="ECO:0000256" key="7">
    <source>
        <dbReference type="ARBA" id="ARBA00022989"/>
    </source>
</evidence>
<feature type="chain" id="PRO_5006622337" evidence="13">
    <location>
        <begin position="23"/>
        <end position="581"/>
    </location>
</feature>
<dbReference type="GO" id="GO:0012505">
    <property type="term" value="C:endomembrane system"/>
    <property type="evidence" value="ECO:0007669"/>
    <property type="project" value="UniProtKB-SubCell"/>
</dbReference>
<name>A0A0S4JEP2_BODSA</name>
<evidence type="ECO:0000256" key="12">
    <source>
        <dbReference type="SAM" id="Phobius"/>
    </source>
</evidence>
<feature type="signal peptide" evidence="13">
    <location>
        <begin position="1"/>
        <end position="22"/>
    </location>
</feature>
<dbReference type="FunFam" id="3.80.10.10:FF:000041">
    <property type="entry name" value="LRR receptor-like serine/threonine-protein kinase ERECTA"/>
    <property type="match status" value="1"/>
</dbReference>
<protein>
    <submittedName>
        <fullName evidence="14">GP46-like surface antigen, putative</fullName>
    </submittedName>
</protein>
<evidence type="ECO:0000313" key="15">
    <source>
        <dbReference type="Proteomes" id="UP000051952"/>
    </source>
</evidence>
<dbReference type="GO" id="GO:0005886">
    <property type="term" value="C:plasma membrane"/>
    <property type="evidence" value="ECO:0007669"/>
    <property type="project" value="UniProtKB-SubCell"/>
</dbReference>
<keyword evidence="6" id="KW-0677">Repeat</keyword>
<dbReference type="VEuPathDB" id="TriTrypDB:BSAL_16180"/>
<evidence type="ECO:0000256" key="13">
    <source>
        <dbReference type="SAM" id="SignalP"/>
    </source>
</evidence>
<evidence type="ECO:0000256" key="4">
    <source>
        <dbReference type="ARBA" id="ARBA00022692"/>
    </source>
</evidence>
<dbReference type="Gene3D" id="3.80.10.10">
    <property type="entry name" value="Ribonuclease Inhibitor"/>
    <property type="match status" value="2"/>
</dbReference>
<dbReference type="SUPFAM" id="SSF52058">
    <property type="entry name" value="L domain-like"/>
    <property type="match status" value="1"/>
</dbReference>
<keyword evidence="4 12" id="KW-0812">Transmembrane</keyword>
<organism evidence="14 15">
    <name type="scientific">Bodo saltans</name>
    <name type="common">Flagellated protozoan</name>
    <dbReference type="NCBI Taxonomy" id="75058"/>
    <lineage>
        <taxon>Eukaryota</taxon>
        <taxon>Discoba</taxon>
        <taxon>Euglenozoa</taxon>
        <taxon>Kinetoplastea</taxon>
        <taxon>Metakinetoplastina</taxon>
        <taxon>Eubodonida</taxon>
        <taxon>Bodonidae</taxon>
        <taxon>Bodo</taxon>
    </lineage>
</organism>
<dbReference type="Pfam" id="PF00560">
    <property type="entry name" value="LRR_1"/>
    <property type="match status" value="2"/>
</dbReference>
<dbReference type="OrthoDB" id="676979at2759"/>
<evidence type="ECO:0000256" key="5">
    <source>
        <dbReference type="ARBA" id="ARBA00022729"/>
    </source>
</evidence>
<dbReference type="PANTHER" id="PTHR48052:SF8">
    <property type="entry name" value="LRR RECEPTOR-LIKE SERINE_THREONINE-PROTEIN KINASE FLS2"/>
    <property type="match status" value="1"/>
</dbReference>
<keyword evidence="8 12" id="KW-0472">Membrane</keyword>
<evidence type="ECO:0000256" key="6">
    <source>
        <dbReference type="ARBA" id="ARBA00022737"/>
    </source>
</evidence>
<evidence type="ECO:0000256" key="10">
    <source>
        <dbReference type="ARBA" id="ARBA00023180"/>
    </source>
</evidence>
<gene>
    <name evidence="14" type="ORF">BSAL_16210</name>
</gene>
<evidence type="ECO:0000313" key="14">
    <source>
        <dbReference type="EMBL" id="CUG88591.1"/>
    </source>
</evidence>
<accession>A0A0S4JEP2</accession>
<keyword evidence="5 13" id="KW-0732">Signal</keyword>
<comment type="subcellular location">
    <subcellularLocation>
        <location evidence="1">Cell membrane</location>
    </subcellularLocation>
    <subcellularLocation>
        <location evidence="11">Endomembrane system</location>
        <topology evidence="11">Single-pass membrane protein</topology>
    </subcellularLocation>
</comment>
<keyword evidence="10" id="KW-0325">Glycoprotein</keyword>
<proteinExistence type="predicted"/>
<keyword evidence="9" id="KW-0675">Receptor</keyword>
<evidence type="ECO:0000256" key="11">
    <source>
        <dbReference type="ARBA" id="ARBA00037847"/>
    </source>
</evidence>
<dbReference type="Proteomes" id="UP000051952">
    <property type="component" value="Unassembled WGS sequence"/>
</dbReference>
<dbReference type="InterPro" id="IPR032675">
    <property type="entry name" value="LRR_dom_sf"/>
</dbReference>
<evidence type="ECO:0000256" key="2">
    <source>
        <dbReference type="ARBA" id="ARBA00022475"/>
    </source>
</evidence>
<evidence type="ECO:0000256" key="9">
    <source>
        <dbReference type="ARBA" id="ARBA00023170"/>
    </source>
</evidence>